<feature type="compositionally biased region" description="Basic residues" evidence="1">
    <location>
        <begin position="7"/>
        <end position="19"/>
    </location>
</feature>
<gene>
    <name evidence="3" type="ORF">EX30DRAFT_364756</name>
</gene>
<protein>
    <recommendedName>
        <fullName evidence="2">Casein kinase substrate phosphoprotein PP28 domain-containing protein</fullName>
    </recommendedName>
</protein>
<dbReference type="InterPro" id="IPR039876">
    <property type="entry name" value="HAP28"/>
</dbReference>
<evidence type="ECO:0000259" key="2">
    <source>
        <dbReference type="Pfam" id="PF10252"/>
    </source>
</evidence>
<dbReference type="InParanoid" id="A0A4S2MUR7"/>
<dbReference type="Pfam" id="PF10252">
    <property type="entry name" value="PP28"/>
    <property type="match status" value="1"/>
</dbReference>
<feature type="compositionally biased region" description="Basic and acidic residues" evidence="1">
    <location>
        <begin position="70"/>
        <end position="87"/>
    </location>
</feature>
<proteinExistence type="predicted"/>
<dbReference type="OrthoDB" id="21120at2759"/>
<dbReference type="EMBL" id="ML220126">
    <property type="protein sequence ID" value="TGZ80244.1"/>
    <property type="molecule type" value="Genomic_DNA"/>
</dbReference>
<feature type="region of interest" description="Disordered" evidence="1">
    <location>
        <begin position="1"/>
        <end position="146"/>
    </location>
</feature>
<sequence length="213" mass="23075">MAPGAPRGKRKPVRGKGKSFSRNLRPLDDEDTSIVPVDSGSEDENESGSEGSDSDGAPGPSTSTDATAEMSREERRAAAKARKEAAKARNAGPVQSDEESEGETAAPAIKKLEKGVGGIRISNPNDPRNATGEPSRREKEAMAAAAAKERYWKLQQEGKTDQAKADLARLAQIRKEREEKALMRKAELEEKKRVAEEKANERLGKGKAPSKRR</sequence>
<name>A0A4S2MUR7_9PEZI</name>
<feature type="compositionally biased region" description="Basic and acidic residues" evidence="1">
    <location>
        <begin position="134"/>
        <end position="146"/>
    </location>
</feature>
<feature type="region of interest" description="Disordered" evidence="1">
    <location>
        <begin position="184"/>
        <end position="213"/>
    </location>
</feature>
<accession>A0A4S2MUR7</accession>
<evidence type="ECO:0000256" key="1">
    <source>
        <dbReference type="SAM" id="MobiDB-lite"/>
    </source>
</evidence>
<dbReference type="AlphaFoldDB" id="A0A4S2MUR7"/>
<evidence type="ECO:0000313" key="4">
    <source>
        <dbReference type="Proteomes" id="UP000298138"/>
    </source>
</evidence>
<keyword evidence="4" id="KW-1185">Reference proteome</keyword>
<feature type="compositionally biased region" description="Basic and acidic residues" evidence="1">
    <location>
        <begin position="184"/>
        <end position="204"/>
    </location>
</feature>
<reference evidence="3 4" key="1">
    <citation type="submission" date="2019-04" db="EMBL/GenBank/DDBJ databases">
        <title>Comparative genomics and transcriptomics to analyze fruiting body development in filamentous ascomycetes.</title>
        <authorList>
            <consortium name="DOE Joint Genome Institute"/>
            <person name="Lutkenhaus R."/>
            <person name="Traeger S."/>
            <person name="Breuer J."/>
            <person name="Kuo A."/>
            <person name="Lipzen A."/>
            <person name="Pangilinan J."/>
            <person name="Dilworth D."/>
            <person name="Sandor L."/>
            <person name="Poggeler S."/>
            <person name="Barry K."/>
            <person name="Grigoriev I.V."/>
            <person name="Nowrousian M."/>
        </authorList>
    </citation>
    <scope>NUCLEOTIDE SEQUENCE [LARGE SCALE GENOMIC DNA]</scope>
    <source>
        <strain evidence="3 4">CBS 389.68</strain>
    </source>
</reference>
<dbReference type="Proteomes" id="UP000298138">
    <property type="component" value="Unassembled WGS sequence"/>
</dbReference>
<dbReference type="InterPro" id="IPR019380">
    <property type="entry name" value="Casein_kinase_sb_PP28"/>
</dbReference>
<dbReference type="PANTHER" id="PTHR22055">
    <property type="entry name" value="28 KDA HEAT- AND ACID-STABLE PHOSPHOPROTEIN PDGF-ASSOCIATED PROTEIN"/>
    <property type="match status" value="1"/>
</dbReference>
<organism evidence="3 4">
    <name type="scientific">Ascodesmis nigricans</name>
    <dbReference type="NCBI Taxonomy" id="341454"/>
    <lineage>
        <taxon>Eukaryota</taxon>
        <taxon>Fungi</taxon>
        <taxon>Dikarya</taxon>
        <taxon>Ascomycota</taxon>
        <taxon>Pezizomycotina</taxon>
        <taxon>Pezizomycetes</taxon>
        <taxon>Pezizales</taxon>
        <taxon>Ascodesmidaceae</taxon>
        <taxon>Ascodesmis</taxon>
    </lineage>
</organism>
<evidence type="ECO:0000313" key="3">
    <source>
        <dbReference type="EMBL" id="TGZ80244.1"/>
    </source>
</evidence>
<feature type="domain" description="Casein kinase substrate phosphoprotein PP28" evidence="2">
    <location>
        <begin position="127"/>
        <end position="189"/>
    </location>
</feature>